<sequence length="120" mass="13774">MSSELKRAIQLTSQTLFECQSQLNKCFENRSKLQNKYIQRQAQELKINQVKANSKKQDKQTLKRIDDCERLLIKHFERLESVTVKAAGGNIKFNPGEPFRNDLTPGVGSMSAKAIGRRYD</sequence>
<evidence type="ECO:0000313" key="4">
    <source>
        <dbReference type="EMBL" id="CAL6063204.1"/>
    </source>
</evidence>
<reference evidence="2" key="1">
    <citation type="submission" date="2023-06" db="EMBL/GenBank/DDBJ databases">
        <authorList>
            <person name="Kurt Z."/>
        </authorList>
    </citation>
    <scope>NUCLEOTIDE SEQUENCE</scope>
</reference>
<gene>
    <name evidence="2" type="ORF">HINF_LOCUS15721</name>
    <name evidence="3" type="ORF">HINF_LOCUS3533</name>
    <name evidence="4" type="ORF">HINF_LOCUS50759</name>
    <name evidence="1" type="ORF">HINF_LOCUS6327</name>
</gene>
<proteinExistence type="predicted"/>
<comment type="caution">
    <text evidence="2">The sequence shown here is derived from an EMBL/GenBank/DDBJ whole genome shotgun (WGS) entry which is preliminary data.</text>
</comment>
<organism evidence="2">
    <name type="scientific">Hexamita inflata</name>
    <dbReference type="NCBI Taxonomy" id="28002"/>
    <lineage>
        <taxon>Eukaryota</taxon>
        <taxon>Metamonada</taxon>
        <taxon>Diplomonadida</taxon>
        <taxon>Hexamitidae</taxon>
        <taxon>Hexamitinae</taxon>
        <taxon>Hexamita</taxon>
    </lineage>
</organism>
<dbReference type="AlphaFoldDB" id="A0AA86TTF6"/>
<dbReference type="EMBL" id="CATOUU010000166">
    <property type="protein sequence ID" value="CAI9918682.1"/>
    <property type="molecule type" value="Genomic_DNA"/>
</dbReference>
<name>A0AA86TTF6_9EUKA</name>
<accession>A0AA86TTF6</accession>
<dbReference type="EMBL" id="CATOUU010000386">
    <property type="protein sequence ID" value="CAI9928076.1"/>
    <property type="molecule type" value="Genomic_DNA"/>
</dbReference>
<dbReference type="EMBL" id="CAXDID020000245">
    <property type="protein sequence ID" value="CAL6063204.1"/>
    <property type="molecule type" value="Genomic_DNA"/>
</dbReference>
<evidence type="ECO:0000313" key="2">
    <source>
        <dbReference type="EMBL" id="CAI9928076.1"/>
    </source>
</evidence>
<evidence type="ECO:0000313" key="3">
    <source>
        <dbReference type="EMBL" id="CAL5975840.1"/>
    </source>
</evidence>
<reference evidence="3 5" key="2">
    <citation type="submission" date="2024-07" db="EMBL/GenBank/DDBJ databases">
        <authorList>
            <person name="Akdeniz Z."/>
        </authorList>
    </citation>
    <scope>NUCLEOTIDE SEQUENCE [LARGE SCALE GENOMIC DNA]</scope>
</reference>
<keyword evidence="5" id="KW-1185">Reference proteome</keyword>
<protein>
    <submittedName>
        <fullName evidence="3">Hypothetical_protein</fullName>
    </submittedName>
</protein>
<dbReference type="EMBL" id="CAXDID020000006">
    <property type="protein sequence ID" value="CAL5975840.1"/>
    <property type="molecule type" value="Genomic_DNA"/>
</dbReference>
<evidence type="ECO:0000313" key="5">
    <source>
        <dbReference type="Proteomes" id="UP001642409"/>
    </source>
</evidence>
<dbReference type="Proteomes" id="UP001642409">
    <property type="component" value="Unassembled WGS sequence"/>
</dbReference>
<evidence type="ECO:0000313" key="1">
    <source>
        <dbReference type="EMBL" id="CAI9918682.1"/>
    </source>
</evidence>